<evidence type="ECO:0000256" key="5">
    <source>
        <dbReference type="ARBA" id="ARBA00022023"/>
    </source>
</evidence>
<dbReference type="Pfam" id="PF00730">
    <property type="entry name" value="HhH-GPD"/>
    <property type="match status" value="1"/>
</dbReference>
<dbReference type="RefSeq" id="WP_158350886.1">
    <property type="nucleotide sequence ID" value="NZ_CP032999.1"/>
</dbReference>
<keyword evidence="11" id="KW-0411">Iron-sulfur</keyword>
<evidence type="ECO:0000256" key="1">
    <source>
        <dbReference type="ARBA" id="ARBA00000843"/>
    </source>
</evidence>
<keyword evidence="13 14" id="KW-0326">Glycosidase</keyword>
<dbReference type="InterPro" id="IPR015797">
    <property type="entry name" value="NUDIX_hydrolase-like_dom_sf"/>
</dbReference>
<organism evidence="16 17">
    <name type="scientific">Buchnera aphidicola</name>
    <name type="common">Sarucallis kahawaluokalani</name>
    <dbReference type="NCBI Taxonomy" id="1241878"/>
    <lineage>
        <taxon>Bacteria</taxon>
        <taxon>Pseudomonadati</taxon>
        <taxon>Pseudomonadota</taxon>
        <taxon>Gammaproteobacteria</taxon>
        <taxon>Enterobacterales</taxon>
        <taxon>Erwiniaceae</taxon>
        <taxon>Buchnera</taxon>
    </lineage>
</organism>
<keyword evidence="6" id="KW-0004">4Fe-4S</keyword>
<dbReference type="InterPro" id="IPR004036">
    <property type="entry name" value="Endonuclease-III-like_CS2"/>
</dbReference>
<dbReference type="Proteomes" id="UP000298685">
    <property type="component" value="Chromosome"/>
</dbReference>
<keyword evidence="10 14" id="KW-0408">Iron</keyword>
<evidence type="ECO:0000256" key="7">
    <source>
        <dbReference type="ARBA" id="ARBA00022723"/>
    </source>
</evidence>
<dbReference type="InterPro" id="IPR044298">
    <property type="entry name" value="MIG/MutY"/>
</dbReference>
<dbReference type="NCBIfam" id="TIGR01084">
    <property type="entry name" value="mutY"/>
    <property type="match status" value="1"/>
</dbReference>
<evidence type="ECO:0000256" key="13">
    <source>
        <dbReference type="ARBA" id="ARBA00023295"/>
    </source>
</evidence>
<evidence type="ECO:0000256" key="12">
    <source>
        <dbReference type="ARBA" id="ARBA00023204"/>
    </source>
</evidence>
<dbReference type="PANTHER" id="PTHR42944:SF1">
    <property type="entry name" value="ADENINE DNA GLYCOSYLASE"/>
    <property type="match status" value="1"/>
</dbReference>
<comment type="function">
    <text evidence="2">Adenine glycosylase active on G-A mispairs. MutY also corrects error-prone DNA synthesis past GO lesions which are due to the oxidatively damaged form of guanine: 7,8-dihydro-8-oxoguanine (8-oxo-dGTP).</text>
</comment>
<evidence type="ECO:0000256" key="8">
    <source>
        <dbReference type="ARBA" id="ARBA00022763"/>
    </source>
</evidence>
<proteinExistence type="inferred from homology"/>
<comment type="cofactor">
    <cofactor evidence="14">
        <name>[4Fe-4S] cluster</name>
        <dbReference type="ChEBI" id="CHEBI:49883"/>
    </cofactor>
    <text evidence="14">Binds 1 [4Fe-4S] cluster.</text>
</comment>
<dbReference type="EC" id="3.2.2.31" evidence="4 14"/>
<dbReference type="Gene3D" id="1.10.340.30">
    <property type="entry name" value="Hypothetical protein, domain 2"/>
    <property type="match status" value="1"/>
</dbReference>
<dbReference type="PROSITE" id="PS01155">
    <property type="entry name" value="ENDONUCLEASE_III_2"/>
    <property type="match status" value="1"/>
</dbReference>
<evidence type="ECO:0000256" key="4">
    <source>
        <dbReference type="ARBA" id="ARBA00012045"/>
    </source>
</evidence>
<dbReference type="InterPro" id="IPR005760">
    <property type="entry name" value="A/G_AdeGlyc_MutY"/>
</dbReference>
<dbReference type="InterPro" id="IPR023170">
    <property type="entry name" value="HhH_base_excis_C"/>
</dbReference>
<dbReference type="CDD" id="cd00056">
    <property type="entry name" value="ENDO3c"/>
    <property type="match status" value="1"/>
</dbReference>
<dbReference type="SUPFAM" id="SSF55811">
    <property type="entry name" value="Nudix"/>
    <property type="match status" value="1"/>
</dbReference>
<keyword evidence="7" id="KW-0479">Metal-binding</keyword>
<dbReference type="CDD" id="cd03431">
    <property type="entry name" value="NUDIX_DNA_Glycosylase_C-MutY"/>
    <property type="match status" value="1"/>
</dbReference>
<dbReference type="GO" id="GO:0035485">
    <property type="term" value="F:adenine/guanine mispair binding"/>
    <property type="evidence" value="ECO:0007669"/>
    <property type="project" value="TreeGrafter"/>
</dbReference>
<dbReference type="GO" id="GO:0000701">
    <property type="term" value="F:purine-specific mismatch base pair DNA N-glycosylase activity"/>
    <property type="evidence" value="ECO:0007669"/>
    <property type="project" value="UniProtKB-EC"/>
</dbReference>
<dbReference type="GO" id="GO:0051539">
    <property type="term" value="F:4 iron, 4 sulfur cluster binding"/>
    <property type="evidence" value="ECO:0007669"/>
    <property type="project" value="UniProtKB-UniRule"/>
</dbReference>
<evidence type="ECO:0000313" key="17">
    <source>
        <dbReference type="Proteomes" id="UP000298685"/>
    </source>
</evidence>
<evidence type="ECO:0000256" key="2">
    <source>
        <dbReference type="ARBA" id="ARBA00002933"/>
    </source>
</evidence>
<evidence type="ECO:0000256" key="10">
    <source>
        <dbReference type="ARBA" id="ARBA00023004"/>
    </source>
</evidence>
<dbReference type="OrthoDB" id="9802365at2"/>
<feature type="domain" description="HhH-GPD" evidence="15">
    <location>
        <begin position="39"/>
        <end position="191"/>
    </location>
</feature>
<dbReference type="InterPro" id="IPR003265">
    <property type="entry name" value="HhH-GPD_domain"/>
</dbReference>
<dbReference type="GO" id="GO:0046872">
    <property type="term" value="F:metal ion binding"/>
    <property type="evidence" value="ECO:0007669"/>
    <property type="project" value="UniProtKB-UniRule"/>
</dbReference>
<evidence type="ECO:0000256" key="6">
    <source>
        <dbReference type="ARBA" id="ARBA00022485"/>
    </source>
</evidence>
<dbReference type="InterPro" id="IPR011257">
    <property type="entry name" value="DNA_glycosylase"/>
</dbReference>
<evidence type="ECO:0000256" key="14">
    <source>
        <dbReference type="RuleBase" id="RU365096"/>
    </source>
</evidence>
<dbReference type="Pfam" id="PF14815">
    <property type="entry name" value="NUDIX_4"/>
    <property type="match status" value="1"/>
</dbReference>
<dbReference type="AlphaFoldDB" id="A0A4D6YMA5"/>
<dbReference type="Gene3D" id="1.10.1670.10">
    <property type="entry name" value="Helix-hairpin-Helix base-excision DNA repair enzymes (C-terminal)"/>
    <property type="match status" value="1"/>
</dbReference>
<accession>A0A4D6YMA5</accession>
<dbReference type="EMBL" id="CP032999">
    <property type="protein sequence ID" value="QCI26155.1"/>
    <property type="molecule type" value="Genomic_DNA"/>
</dbReference>
<dbReference type="GO" id="GO:0034039">
    <property type="term" value="F:8-oxo-7,8-dihydroguanine DNA N-glycosylase activity"/>
    <property type="evidence" value="ECO:0007669"/>
    <property type="project" value="TreeGrafter"/>
</dbReference>
<evidence type="ECO:0000313" key="16">
    <source>
        <dbReference type="EMBL" id="QCI26155.1"/>
    </source>
</evidence>
<keyword evidence="12" id="KW-0234">DNA repair</keyword>
<name>A0A4D6YMA5_9GAMM</name>
<dbReference type="PROSITE" id="PS00764">
    <property type="entry name" value="ENDONUCLEASE_III_1"/>
    <property type="match status" value="1"/>
</dbReference>
<reference evidence="16 17" key="1">
    <citation type="submission" date="2018-10" db="EMBL/GenBank/DDBJ databases">
        <title>Comparative functional genomics of the obligate endosymbiont Buchnera aphidicola.</title>
        <authorList>
            <person name="Chong R.A."/>
        </authorList>
    </citation>
    <scope>NUCLEOTIDE SEQUENCE [LARGE SCALE GENOMIC DNA]</scope>
    <source>
        <strain evidence="16 17">Ska</strain>
    </source>
</reference>
<dbReference type="Pfam" id="PF00633">
    <property type="entry name" value="HHH"/>
    <property type="match status" value="1"/>
</dbReference>
<evidence type="ECO:0000256" key="3">
    <source>
        <dbReference type="ARBA" id="ARBA00008343"/>
    </source>
</evidence>
<dbReference type="GO" id="GO:0032357">
    <property type="term" value="F:oxidized purine DNA binding"/>
    <property type="evidence" value="ECO:0007669"/>
    <property type="project" value="TreeGrafter"/>
</dbReference>
<dbReference type="GO" id="GO:0006284">
    <property type="term" value="P:base-excision repair"/>
    <property type="evidence" value="ECO:0007669"/>
    <property type="project" value="UniProtKB-UniRule"/>
</dbReference>
<sequence>MQPWKFSQIIINWQHQFGRNNLPWQKNNDPYRIWISEIMLQQTQVITVIPYFKKFIHIFKDVQSLAQTNLNQVLYLWSGLGYYHRACNIYKTAQIIHSKYYNNFPKQFIDLIKLPGIGKTTAHAILSFAYNYSFPILDSNVKRILIRFYQIQTHNINKYTQEKILWNIINYMSPIHNTKKFNQGMMDLGAIICIHKNPKCSICPIKNSCKSYVYAKNIPSINFIKKKNKKKCFFYIILQYKKYIFLEYRNKKNIWKNLFCFPEFYNLQEMQYWLYKYQISNTKYKKYYYMKHQFSHFTLKMVLIHVILKKKNYKKKHDIWYNLKKNIKIGIPKPIKDVLLNLYHNPYF</sequence>
<dbReference type="SMART" id="SM00478">
    <property type="entry name" value="ENDO3c"/>
    <property type="match status" value="1"/>
</dbReference>
<keyword evidence="8 14" id="KW-0227">DNA damage</keyword>
<comment type="similarity">
    <text evidence="3 14">Belongs to the Nth/MutY family.</text>
</comment>
<dbReference type="GO" id="GO:0006298">
    <property type="term" value="P:mismatch repair"/>
    <property type="evidence" value="ECO:0007669"/>
    <property type="project" value="TreeGrafter"/>
</dbReference>
<protein>
    <recommendedName>
        <fullName evidence="5 14">Adenine DNA glycosylase</fullName>
        <ecNumber evidence="4 14">3.2.2.31</ecNumber>
    </recommendedName>
</protein>
<dbReference type="SUPFAM" id="SSF48150">
    <property type="entry name" value="DNA-glycosylase"/>
    <property type="match status" value="1"/>
</dbReference>
<evidence type="ECO:0000256" key="11">
    <source>
        <dbReference type="ARBA" id="ARBA00023014"/>
    </source>
</evidence>
<dbReference type="InterPro" id="IPR029119">
    <property type="entry name" value="MutY_C"/>
</dbReference>
<gene>
    <name evidence="16" type="primary">mutY</name>
    <name evidence="16" type="ORF">D9V78_01940</name>
</gene>
<dbReference type="InterPro" id="IPR000445">
    <property type="entry name" value="HhH_motif"/>
</dbReference>
<evidence type="ECO:0000259" key="15">
    <source>
        <dbReference type="SMART" id="SM00478"/>
    </source>
</evidence>
<dbReference type="InterPro" id="IPR004035">
    <property type="entry name" value="Endouclease-III_FeS-bd_BS"/>
</dbReference>
<dbReference type="PANTHER" id="PTHR42944">
    <property type="entry name" value="ADENINE DNA GLYCOSYLASE"/>
    <property type="match status" value="1"/>
</dbReference>
<comment type="catalytic activity">
    <reaction evidence="1 14">
        <text>Hydrolyzes free adenine bases from 7,8-dihydro-8-oxoguanine:adenine mismatched double-stranded DNA, leaving an apurinic site.</text>
        <dbReference type="EC" id="3.2.2.31"/>
    </reaction>
</comment>
<keyword evidence="9" id="KW-0378">Hydrolase</keyword>
<evidence type="ECO:0000256" key="9">
    <source>
        <dbReference type="ARBA" id="ARBA00022801"/>
    </source>
</evidence>